<protein>
    <recommendedName>
        <fullName evidence="2">Peptidase A2 domain-containing protein</fullName>
    </recommendedName>
</protein>
<name>A0A1F7X9U9_9BACT</name>
<evidence type="ECO:0000313" key="3">
    <source>
        <dbReference type="EMBL" id="OGM11791.1"/>
    </source>
</evidence>
<dbReference type="AlphaFoldDB" id="A0A1F7X9U9"/>
<proteinExistence type="predicted"/>
<organism evidence="3 4">
    <name type="scientific">Candidatus Woesebacteria bacterium RBG_16_34_12</name>
    <dbReference type="NCBI Taxonomy" id="1802480"/>
    <lineage>
        <taxon>Bacteria</taxon>
        <taxon>Candidatus Woeseibacteriota</taxon>
    </lineage>
</organism>
<dbReference type="InterPro" id="IPR022274">
    <property type="entry name" value="Peptidase_asp_AF0612"/>
</dbReference>
<evidence type="ECO:0000259" key="2">
    <source>
        <dbReference type="PROSITE" id="PS50175"/>
    </source>
</evidence>
<accession>A0A1F7X9U9</accession>
<comment type="caution">
    <text evidence="3">The sequence shown here is derived from an EMBL/GenBank/DDBJ whole genome shotgun (WGS) entry which is preliminary data.</text>
</comment>
<dbReference type="InterPro" id="IPR021109">
    <property type="entry name" value="Peptidase_aspartic_dom_sf"/>
</dbReference>
<dbReference type="SUPFAM" id="SSF50630">
    <property type="entry name" value="Acid proteases"/>
    <property type="match status" value="1"/>
</dbReference>
<dbReference type="InterPro" id="IPR001969">
    <property type="entry name" value="Aspartic_peptidase_AS"/>
</dbReference>
<dbReference type="GO" id="GO:0006508">
    <property type="term" value="P:proteolysis"/>
    <property type="evidence" value="ECO:0007669"/>
    <property type="project" value="InterPro"/>
</dbReference>
<reference evidence="3 4" key="1">
    <citation type="journal article" date="2016" name="Nat. Commun.">
        <title>Thousands of microbial genomes shed light on interconnected biogeochemical processes in an aquifer system.</title>
        <authorList>
            <person name="Anantharaman K."/>
            <person name="Brown C.T."/>
            <person name="Hug L.A."/>
            <person name="Sharon I."/>
            <person name="Castelle C.J."/>
            <person name="Probst A.J."/>
            <person name="Thomas B.C."/>
            <person name="Singh A."/>
            <person name="Wilkins M.J."/>
            <person name="Karaoz U."/>
            <person name="Brodie E.L."/>
            <person name="Williams K.H."/>
            <person name="Hubbard S.S."/>
            <person name="Banfield J.F."/>
        </authorList>
    </citation>
    <scope>NUCLEOTIDE SEQUENCE [LARGE SCALE GENOMIC DNA]</scope>
</reference>
<dbReference type="Proteomes" id="UP000177053">
    <property type="component" value="Unassembled WGS sequence"/>
</dbReference>
<dbReference type="EMBL" id="MGFS01000011">
    <property type="protein sequence ID" value="OGM11791.1"/>
    <property type="molecule type" value="Genomic_DNA"/>
</dbReference>
<gene>
    <name evidence="3" type="ORF">A2Z22_04445</name>
</gene>
<keyword evidence="1" id="KW-0378">Hydrolase</keyword>
<evidence type="ECO:0000313" key="4">
    <source>
        <dbReference type="Proteomes" id="UP000177053"/>
    </source>
</evidence>
<sequence length="118" mass="12659">MGITTIPVTITDLTGKKKVSSEFLVDTGAAYTVVPKKMAEKLGLKPIRTQKFSLADGTVVQRKLSSAIVKIDGNEAASTVVIGQKDDSPLLGAITLEGMGLMVDPFKRKLRPMRLMLA</sequence>
<dbReference type="NCBIfam" id="TIGR03698">
    <property type="entry name" value="clan_AA_DTGF"/>
    <property type="match status" value="1"/>
</dbReference>
<dbReference type="PROSITE" id="PS00141">
    <property type="entry name" value="ASP_PROTEASE"/>
    <property type="match status" value="1"/>
</dbReference>
<dbReference type="GO" id="GO:0004190">
    <property type="term" value="F:aspartic-type endopeptidase activity"/>
    <property type="evidence" value="ECO:0007669"/>
    <property type="project" value="InterPro"/>
</dbReference>
<dbReference type="PROSITE" id="PS50175">
    <property type="entry name" value="ASP_PROT_RETROV"/>
    <property type="match status" value="1"/>
</dbReference>
<dbReference type="InterPro" id="IPR001995">
    <property type="entry name" value="Peptidase_A2_cat"/>
</dbReference>
<feature type="domain" description="Peptidase A2" evidence="2">
    <location>
        <begin position="21"/>
        <end position="92"/>
    </location>
</feature>
<dbReference type="Gene3D" id="2.40.70.10">
    <property type="entry name" value="Acid Proteases"/>
    <property type="match status" value="1"/>
</dbReference>
<dbReference type="Pfam" id="PF13975">
    <property type="entry name" value="gag-asp_proteas"/>
    <property type="match status" value="1"/>
</dbReference>
<evidence type="ECO:0000256" key="1">
    <source>
        <dbReference type="ARBA" id="ARBA00022801"/>
    </source>
</evidence>